<name>A7I040_CAMHC</name>
<evidence type="ECO:0000256" key="1">
    <source>
        <dbReference type="SAM" id="Coils"/>
    </source>
</evidence>
<accession>A7I040</accession>
<evidence type="ECO:0000313" key="3">
    <source>
        <dbReference type="Proteomes" id="UP000002407"/>
    </source>
</evidence>
<dbReference type="KEGG" id="cha:CHAB381_0278"/>
<dbReference type="AlphaFoldDB" id="A7I040"/>
<feature type="coiled-coil region" evidence="1">
    <location>
        <begin position="29"/>
        <end position="66"/>
    </location>
</feature>
<dbReference type="EMBL" id="CP000776">
    <property type="protein sequence ID" value="ABS51983.1"/>
    <property type="molecule type" value="Genomic_DNA"/>
</dbReference>
<dbReference type="OrthoDB" id="10006733at2"/>
<organism evidence="2 3">
    <name type="scientific">Campylobacter hominis (strain ATCC BAA-381 / DSM 21671 / CCUG 45161 / LMG 19568 / NCTC 13146 / CH001A)</name>
    <dbReference type="NCBI Taxonomy" id="360107"/>
    <lineage>
        <taxon>Bacteria</taxon>
        <taxon>Pseudomonadati</taxon>
        <taxon>Campylobacterota</taxon>
        <taxon>Epsilonproteobacteria</taxon>
        <taxon>Campylobacterales</taxon>
        <taxon>Campylobacteraceae</taxon>
        <taxon>Campylobacter</taxon>
    </lineage>
</organism>
<dbReference type="HOGENOM" id="CLU_1599679_0_0_7"/>
<proteinExistence type="predicted"/>
<evidence type="ECO:0000313" key="2">
    <source>
        <dbReference type="EMBL" id="ABS51983.1"/>
    </source>
</evidence>
<dbReference type="STRING" id="360107.CHAB381_0278"/>
<reference evidence="3" key="1">
    <citation type="submission" date="2007-07" db="EMBL/GenBank/DDBJ databases">
        <title>Complete genome sequence of Campylobacter hominis ATCC BAA-381, a commensal isolated from the human gastrointestinal tract.</title>
        <authorList>
            <person name="Fouts D.E."/>
            <person name="Mongodin E.F."/>
            <person name="Puiu D."/>
            <person name="Sebastian Y."/>
            <person name="Miller W.G."/>
            <person name="Mandrell R.E."/>
            <person name="Nelson K.E."/>
        </authorList>
    </citation>
    <scope>NUCLEOTIDE SEQUENCE [LARGE SCALE GENOMIC DNA]</scope>
    <source>
        <strain evidence="3">ATCC BAA-381 / LMG 19568 / NCTC 13146 / CH001A</strain>
    </source>
</reference>
<keyword evidence="3" id="KW-1185">Reference proteome</keyword>
<gene>
    <name evidence="2" type="ordered locus">CHAB381_0278</name>
</gene>
<protein>
    <submittedName>
        <fullName evidence="2">Uncharacterized protein</fullName>
    </submittedName>
</protein>
<dbReference type="RefSeq" id="WP_012108162.1">
    <property type="nucleotide sequence ID" value="NC_009714.1"/>
</dbReference>
<keyword evidence="1" id="KW-0175">Coiled coil</keyword>
<dbReference type="Proteomes" id="UP000002407">
    <property type="component" value="Chromosome"/>
</dbReference>
<sequence length="166" mass="19680">MIRTKYNIELNIDDEVFHIEVREPNLKEKKELELSVKESKELLNSLSENENKRANLNRQIKENTEMIEINKELSKQSIKDKFSLFLENKTLIKKNKELNLEINKLKLPDFTEIDTKFENALNIKNEMLISGIDKEKLLNALKQKGIKNSYFWDILSKEIAKEQEKK</sequence>
<dbReference type="eggNOG" id="ENOG50319Q9">
    <property type="taxonomic scope" value="Bacteria"/>
</dbReference>